<sequence length="739" mass="84585">MNQIIINIRENRVHFWDSILNSYSQIFFSTHKSFAILIMLVSFIDIYTGLMGALAVITTSLAAFSLNLNKPTIAKGLFGFNGLLVGLGLGIYYTLSWHLVFIIILSAIFTLLVSVSLQGVIGKYHLPYLSVPFLLGMWTFTIAAKHFEALGISERGIYYMNELYVVGGHSLVKVYEFFNQAEIPSIIKSYFISLSAILFQYNVLSGFIIAVGLLLFSRIAFVLSILGFSIAFGFYNMIDANITMIEYSYIGFNYILTSIAIGGFFLIPSARSFISVVLLVPLVAILSISLSTIFYYYHLAIYSLPFNAVVLLFLYVLKFRMTYSEKLTEVYFQYNSPEKNLYTFVNNKQRYKHLDYIPLKLPFMGKWTVSQGHDGDYTHQNQWRHAWDFVITNIEGKQFRGEGNYVEDYYCFNKPITAPADGTIEEVVNYVDDNIIGNINLEHNWGNTIIIKHDDETYSKLSHLKKDSIKVKKGDNVSTGQILAKCGNSGRSPYPHLHFQVQATPYIGSGTLLMPFSNYMVGEGENASLKSLQVPQHGETIANSETNHLLASAFNFIPGQTLEFETINNNKKIDLVWNVKINSINLTYLECRKTKAKAYFDCKGDLFYFTHFEGKKNNLLHDFFIGCFKVQKCFYPDYILKDYIPLHQIFPRKILWLHDFTSPFIQWATSSFRVNYSSSNDLLNPTEIELNSSYQNYIFKKKINQTNYSIKIDTLGIKKFSIMSGEQLRVIIRKENHEA</sequence>
<dbReference type="PANTHER" id="PTHR10464">
    <property type="entry name" value="UREA TRANSPORTER"/>
    <property type="match status" value="1"/>
</dbReference>
<dbReference type="Proteomes" id="UP001207408">
    <property type="component" value="Unassembled WGS sequence"/>
</dbReference>
<evidence type="ECO:0000256" key="2">
    <source>
        <dbReference type="ARBA" id="ARBA00005914"/>
    </source>
</evidence>
<feature type="transmembrane region" description="Helical" evidence="7">
    <location>
        <begin position="247"/>
        <end position="267"/>
    </location>
</feature>
<evidence type="ECO:0000256" key="5">
    <source>
        <dbReference type="ARBA" id="ARBA00022989"/>
    </source>
</evidence>
<proteinExistence type="inferred from homology"/>
<protein>
    <submittedName>
        <fullName evidence="9">Urea transporter</fullName>
    </submittedName>
</protein>
<feature type="transmembrane region" description="Helical" evidence="7">
    <location>
        <begin position="76"/>
        <end position="93"/>
    </location>
</feature>
<keyword evidence="10" id="KW-1185">Reference proteome</keyword>
<dbReference type="Gene3D" id="2.70.70.10">
    <property type="entry name" value="Glucose Permease (Domain IIA)"/>
    <property type="match status" value="1"/>
</dbReference>
<dbReference type="Gene3D" id="1.10.3430.10">
    <property type="entry name" value="Ammonium transporter AmtB like domains"/>
    <property type="match status" value="1"/>
</dbReference>
<dbReference type="InterPro" id="IPR011055">
    <property type="entry name" value="Dup_hybrid_motif"/>
</dbReference>
<feature type="transmembrane region" description="Helical" evidence="7">
    <location>
        <begin position="304"/>
        <end position="323"/>
    </location>
</feature>
<dbReference type="CDD" id="cd12797">
    <property type="entry name" value="M23_peptidase"/>
    <property type="match status" value="1"/>
</dbReference>
<evidence type="ECO:0000256" key="6">
    <source>
        <dbReference type="ARBA" id="ARBA00023136"/>
    </source>
</evidence>
<evidence type="ECO:0000256" key="1">
    <source>
        <dbReference type="ARBA" id="ARBA00004651"/>
    </source>
</evidence>
<keyword evidence="6 7" id="KW-0472">Membrane</keyword>
<dbReference type="InterPro" id="IPR029020">
    <property type="entry name" value="Ammonium/urea_transptr"/>
</dbReference>
<evidence type="ECO:0000313" key="10">
    <source>
        <dbReference type="Proteomes" id="UP001207408"/>
    </source>
</evidence>
<keyword evidence="5 7" id="KW-1133">Transmembrane helix</keyword>
<comment type="similarity">
    <text evidence="2">Belongs to the urea transporter family.</text>
</comment>
<feature type="transmembrane region" description="Helical" evidence="7">
    <location>
        <begin position="124"/>
        <end position="144"/>
    </location>
</feature>
<keyword evidence="4 7" id="KW-0812">Transmembrane</keyword>
<organism evidence="9 10">
    <name type="scientific">Plebeiibacterium marinum</name>
    <dbReference type="NCBI Taxonomy" id="2992111"/>
    <lineage>
        <taxon>Bacteria</taxon>
        <taxon>Pseudomonadati</taxon>
        <taxon>Bacteroidota</taxon>
        <taxon>Bacteroidia</taxon>
        <taxon>Marinilabiliales</taxon>
        <taxon>Marinilabiliaceae</taxon>
        <taxon>Plebeiibacterium</taxon>
    </lineage>
</organism>
<feature type="transmembrane region" description="Helical" evidence="7">
    <location>
        <begin position="99"/>
        <end position="117"/>
    </location>
</feature>
<evidence type="ECO:0000256" key="3">
    <source>
        <dbReference type="ARBA" id="ARBA00022475"/>
    </source>
</evidence>
<dbReference type="Pfam" id="PF01551">
    <property type="entry name" value="Peptidase_M23"/>
    <property type="match status" value="1"/>
</dbReference>
<evidence type="ECO:0000313" key="9">
    <source>
        <dbReference type="EMBL" id="MCW3804031.1"/>
    </source>
</evidence>
<comment type="caution">
    <text evidence="9">The sequence shown here is derived from an EMBL/GenBank/DDBJ whole genome shotgun (WGS) entry which is preliminary data.</text>
</comment>
<dbReference type="InterPro" id="IPR004937">
    <property type="entry name" value="Urea_transporter"/>
</dbReference>
<evidence type="ECO:0000256" key="7">
    <source>
        <dbReference type="SAM" id="Phobius"/>
    </source>
</evidence>
<dbReference type="GO" id="GO:0005886">
    <property type="term" value="C:plasma membrane"/>
    <property type="evidence" value="ECO:0007669"/>
    <property type="project" value="UniProtKB-SubCell"/>
</dbReference>
<keyword evidence="3" id="KW-1003">Cell membrane</keyword>
<dbReference type="EMBL" id="JAPDPI010000001">
    <property type="protein sequence ID" value="MCW3804031.1"/>
    <property type="molecule type" value="Genomic_DNA"/>
</dbReference>
<feature type="transmembrane region" description="Helical" evidence="7">
    <location>
        <begin position="215"/>
        <end position="235"/>
    </location>
</feature>
<name>A0AAE3MAT4_9BACT</name>
<dbReference type="GO" id="GO:0015204">
    <property type="term" value="F:urea transmembrane transporter activity"/>
    <property type="evidence" value="ECO:0007669"/>
    <property type="project" value="InterPro"/>
</dbReference>
<dbReference type="InterPro" id="IPR016047">
    <property type="entry name" value="M23ase_b-sheet_dom"/>
</dbReference>
<evidence type="ECO:0000259" key="8">
    <source>
        <dbReference type="Pfam" id="PF01551"/>
    </source>
</evidence>
<evidence type="ECO:0000256" key="4">
    <source>
        <dbReference type="ARBA" id="ARBA00022692"/>
    </source>
</evidence>
<feature type="transmembrane region" description="Helical" evidence="7">
    <location>
        <begin position="273"/>
        <end position="297"/>
    </location>
</feature>
<feature type="transmembrane region" description="Helical" evidence="7">
    <location>
        <begin position="190"/>
        <end position="209"/>
    </location>
</feature>
<dbReference type="Pfam" id="PF03253">
    <property type="entry name" value="UT"/>
    <property type="match status" value="1"/>
</dbReference>
<accession>A0AAE3MAT4</accession>
<dbReference type="AlphaFoldDB" id="A0AAE3MAT4"/>
<dbReference type="SUPFAM" id="SSF51261">
    <property type="entry name" value="Duplicated hybrid motif"/>
    <property type="match status" value="1"/>
</dbReference>
<dbReference type="RefSeq" id="WP_301197255.1">
    <property type="nucleotide sequence ID" value="NZ_JAPDPI010000001.1"/>
</dbReference>
<feature type="transmembrane region" description="Helical" evidence="7">
    <location>
        <begin position="34"/>
        <end position="64"/>
    </location>
</feature>
<gene>
    <name evidence="9" type="ORF">OM074_00250</name>
</gene>
<comment type="subcellular location">
    <subcellularLocation>
        <location evidence="1">Cell membrane</location>
        <topology evidence="1">Multi-pass membrane protein</topology>
    </subcellularLocation>
</comment>
<feature type="domain" description="M23ase beta-sheet core" evidence="8">
    <location>
        <begin position="413"/>
        <end position="502"/>
    </location>
</feature>
<reference evidence="9" key="1">
    <citation type="submission" date="2022-10" db="EMBL/GenBank/DDBJ databases">
        <authorList>
            <person name="Yu W.X."/>
        </authorList>
    </citation>
    <scope>NUCLEOTIDE SEQUENCE</scope>
    <source>
        <strain evidence="9">D04</strain>
    </source>
</reference>
<dbReference type="PANTHER" id="PTHR10464:SF4">
    <property type="entry name" value="UREA TRANSPORTER"/>
    <property type="match status" value="1"/>
</dbReference>